<dbReference type="NCBIfam" id="TIGR00598">
    <property type="entry name" value="rad14"/>
    <property type="match status" value="1"/>
</dbReference>
<evidence type="ECO:0000256" key="1">
    <source>
        <dbReference type="ARBA" id="ARBA00004123"/>
    </source>
</evidence>
<dbReference type="GO" id="GO:0006284">
    <property type="term" value="P:base-excision repair"/>
    <property type="evidence" value="ECO:0007669"/>
    <property type="project" value="TreeGrafter"/>
</dbReference>
<dbReference type="GO" id="GO:0000110">
    <property type="term" value="C:nucleotide-excision repair factor 1 complex"/>
    <property type="evidence" value="ECO:0007669"/>
    <property type="project" value="TreeGrafter"/>
</dbReference>
<evidence type="ECO:0000256" key="6">
    <source>
        <dbReference type="ARBA" id="ARBA00022833"/>
    </source>
</evidence>
<keyword evidence="6" id="KW-0862">Zinc</keyword>
<keyword evidence="3" id="KW-0479">Metal-binding</keyword>
<keyword evidence="9" id="KW-0539">Nucleus</keyword>
<dbReference type="Proteomes" id="UP000046393">
    <property type="component" value="Unplaced"/>
</dbReference>
<evidence type="ECO:0000256" key="7">
    <source>
        <dbReference type="ARBA" id="ARBA00023125"/>
    </source>
</evidence>
<evidence type="ECO:0000256" key="8">
    <source>
        <dbReference type="ARBA" id="ARBA00023204"/>
    </source>
</evidence>
<dbReference type="PANTHER" id="PTHR10142:SF0">
    <property type="entry name" value="DNA REPAIR PROTEIN COMPLEMENTING XP-A CELLS"/>
    <property type="match status" value="1"/>
</dbReference>
<reference evidence="12" key="1">
    <citation type="submission" date="2017-02" db="UniProtKB">
        <authorList>
            <consortium name="WormBaseParasite"/>
        </authorList>
    </citation>
    <scope>IDENTIFICATION</scope>
</reference>
<dbReference type="AlphaFoldDB" id="A0A0N5AN31"/>
<evidence type="ECO:0000256" key="5">
    <source>
        <dbReference type="ARBA" id="ARBA00022771"/>
    </source>
</evidence>
<feature type="domain" description="XPA C-terminal" evidence="10">
    <location>
        <begin position="105"/>
        <end position="154"/>
    </location>
</feature>
<evidence type="ECO:0000259" key="10">
    <source>
        <dbReference type="Pfam" id="PF05181"/>
    </source>
</evidence>
<sequence>MRIQKMKRNFADDERGATIVEKLYKKSQECYASAGGFMEDDDEEEARRERIAEYKQKRVDAEVAAARLNAPDDCSLCKKPLLDSFLWEKFSYPACDACRDDKGAHKLIARTEAKEKYMLKDCDLDIRKPVLRYISKKNPHNPRYGEMKLYLKSQLEERCLEIYGTWDNFKAIKEKKTAQKEERVEKRFEKKIKEMRSLVRGPKGPRVQRSKLHVHNFDVEMYDEERDEYKKKCKECGYEMFYEKL</sequence>
<keyword evidence="7" id="KW-0238">DNA-binding</keyword>
<keyword evidence="5" id="KW-0863">Zinc-finger</keyword>
<keyword evidence="8" id="KW-0234">DNA repair</keyword>
<comment type="subcellular location">
    <subcellularLocation>
        <location evidence="1">Nucleus</location>
    </subcellularLocation>
</comment>
<evidence type="ECO:0000313" key="12">
    <source>
        <dbReference type="WBParaSite" id="SMUV_0000600501-mRNA-1"/>
    </source>
</evidence>
<dbReference type="InterPro" id="IPR000465">
    <property type="entry name" value="XPA/RAD14"/>
</dbReference>
<dbReference type="GO" id="GO:0000715">
    <property type="term" value="P:nucleotide-excision repair, DNA damage recognition"/>
    <property type="evidence" value="ECO:0007669"/>
    <property type="project" value="TreeGrafter"/>
</dbReference>
<dbReference type="InterPro" id="IPR022656">
    <property type="entry name" value="XPA_C"/>
</dbReference>
<dbReference type="InterPro" id="IPR009061">
    <property type="entry name" value="DNA-bd_dom_put_sf"/>
</dbReference>
<organism evidence="11 12">
    <name type="scientific">Syphacia muris</name>
    <dbReference type="NCBI Taxonomy" id="451379"/>
    <lineage>
        <taxon>Eukaryota</taxon>
        <taxon>Metazoa</taxon>
        <taxon>Ecdysozoa</taxon>
        <taxon>Nematoda</taxon>
        <taxon>Chromadorea</taxon>
        <taxon>Rhabditida</taxon>
        <taxon>Spirurina</taxon>
        <taxon>Oxyuridomorpha</taxon>
        <taxon>Oxyuroidea</taxon>
        <taxon>Oxyuridae</taxon>
        <taxon>Syphacia</taxon>
    </lineage>
</organism>
<keyword evidence="4" id="KW-0227">DNA damage</keyword>
<dbReference type="InterPro" id="IPR022652">
    <property type="entry name" value="Znf_XPA_CS"/>
</dbReference>
<dbReference type="GO" id="GO:0070914">
    <property type="term" value="P:UV-damage excision repair"/>
    <property type="evidence" value="ECO:0007669"/>
    <property type="project" value="TreeGrafter"/>
</dbReference>
<dbReference type="WBParaSite" id="SMUV_0000600501-mRNA-1">
    <property type="protein sequence ID" value="SMUV_0000600501-mRNA-1"/>
    <property type="gene ID" value="SMUV_0000600501"/>
</dbReference>
<keyword evidence="11" id="KW-1185">Reference proteome</keyword>
<protein>
    <submittedName>
        <fullName evidence="12">XPA_C domain-containing protein</fullName>
    </submittedName>
</protein>
<dbReference type="Pfam" id="PF05181">
    <property type="entry name" value="XPA_C"/>
    <property type="match status" value="1"/>
</dbReference>
<accession>A0A0N5AN31</accession>
<comment type="similarity">
    <text evidence="2">Belongs to the XPA family.</text>
</comment>
<dbReference type="PANTHER" id="PTHR10142">
    <property type="entry name" value="DNA REPAIR PROTEIN COMPLEMENTING XP-A CELLS"/>
    <property type="match status" value="1"/>
</dbReference>
<dbReference type="SUPFAM" id="SSF46955">
    <property type="entry name" value="Putative DNA-binding domain"/>
    <property type="match status" value="1"/>
</dbReference>
<dbReference type="GO" id="GO:0003684">
    <property type="term" value="F:damaged DNA binding"/>
    <property type="evidence" value="ECO:0007669"/>
    <property type="project" value="InterPro"/>
</dbReference>
<dbReference type="Gene3D" id="3.90.530.10">
    <property type="entry name" value="XPA C-terminal domain"/>
    <property type="match status" value="1"/>
</dbReference>
<dbReference type="GO" id="GO:0008270">
    <property type="term" value="F:zinc ion binding"/>
    <property type="evidence" value="ECO:0007669"/>
    <property type="project" value="UniProtKB-KW"/>
</dbReference>
<evidence type="ECO:0000256" key="9">
    <source>
        <dbReference type="ARBA" id="ARBA00023242"/>
    </source>
</evidence>
<dbReference type="GO" id="GO:1901255">
    <property type="term" value="P:nucleotide-excision repair involved in interstrand cross-link repair"/>
    <property type="evidence" value="ECO:0007669"/>
    <property type="project" value="TreeGrafter"/>
</dbReference>
<dbReference type="Pfam" id="PF01286">
    <property type="entry name" value="XPA_N"/>
    <property type="match status" value="1"/>
</dbReference>
<evidence type="ECO:0000256" key="2">
    <source>
        <dbReference type="ARBA" id="ARBA00005548"/>
    </source>
</evidence>
<proteinExistence type="inferred from homology"/>
<dbReference type="InterPro" id="IPR037129">
    <property type="entry name" value="XPA_sf"/>
</dbReference>
<name>A0A0N5AN31_9BILA</name>
<evidence type="ECO:0000256" key="3">
    <source>
        <dbReference type="ARBA" id="ARBA00022723"/>
    </source>
</evidence>
<evidence type="ECO:0000313" key="11">
    <source>
        <dbReference type="Proteomes" id="UP000046393"/>
    </source>
</evidence>
<evidence type="ECO:0000256" key="4">
    <source>
        <dbReference type="ARBA" id="ARBA00022763"/>
    </source>
</evidence>
<dbReference type="STRING" id="451379.A0A0N5AN31"/>
<dbReference type="SUPFAM" id="SSF57716">
    <property type="entry name" value="Glucocorticoid receptor-like (DNA-binding domain)"/>
    <property type="match status" value="1"/>
</dbReference>